<evidence type="ECO:0000256" key="4">
    <source>
        <dbReference type="ARBA" id="ARBA00022723"/>
    </source>
</evidence>
<dbReference type="RefSeq" id="WP_092019300.1">
    <property type="nucleotide sequence ID" value="NZ_FOXH01000017.1"/>
</dbReference>
<evidence type="ECO:0000313" key="15">
    <source>
        <dbReference type="Proteomes" id="UP000199306"/>
    </source>
</evidence>
<evidence type="ECO:0000313" key="14">
    <source>
        <dbReference type="EMBL" id="SFQ39679.1"/>
    </source>
</evidence>
<dbReference type="GO" id="GO:0046872">
    <property type="term" value="F:metal ion binding"/>
    <property type="evidence" value="ECO:0007669"/>
    <property type="project" value="UniProtKB-KW"/>
</dbReference>
<keyword evidence="3 10" id="KW-0540">Nuclease</keyword>
<dbReference type="SUPFAM" id="SSF54060">
    <property type="entry name" value="His-Me finger endonucleases"/>
    <property type="match status" value="1"/>
</dbReference>
<organism evidence="14 15">
    <name type="scientific">Pseudarcicella hirudinis</name>
    <dbReference type="NCBI Taxonomy" id="1079859"/>
    <lineage>
        <taxon>Bacteria</taxon>
        <taxon>Pseudomonadati</taxon>
        <taxon>Bacteroidota</taxon>
        <taxon>Cytophagia</taxon>
        <taxon>Cytophagales</taxon>
        <taxon>Flectobacillaceae</taxon>
        <taxon>Pseudarcicella</taxon>
    </lineage>
</organism>
<feature type="active site" description="Proton acceptor" evidence="8">
    <location>
        <position position="181"/>
    </location>
</feature>
<keyword evidence="5 10" id="KW-0255">Endonuclease</keyword>
<evidence type="ECO:0000256" key="2">
    <source>
        <dbReference type="ARBA" id="ARBA00010052"/>
    </source>
</evidence>
<evidence type="ECO:0000256" key="10">
    <source>
        <dbReference type="RuleBase" id="RU366055"/>
    </source>
</evidence>
<evidence type="ECO:0000256" key="8">
    <source>
        <dbReference type="PIRSR" id="PIRSR640255-1"/>
    </source>
</evidence>
<dbReference type="STRING" id="1079859.SAMN04515674_11741"/>
<dbReference type="InterPro" id="IPR001604">
    <property type="entry name" value="Endo_G_ENPP1-like_dom"/>
</dbReference>
<reference evidence="14 15" key="1">
    <citation type="submission" date="2016-10" db="EMBL/GenBank/DDBJ databases">
        <authorList>
            <person name="de Groot N.N."/>
        </authorList>
    </citation>
    <scope>NUCLEOTIDE SEQUENCE [LARGE SCALE GENOMIC DNA]</scope>
    <source>
        <strain evidence="15">E92,LMG 26720,CCM 7988</strain>
    </source>
</reference>
<dbReference type="InterPro" id="IPR044925">
    <property type="entry name" value="His-Me_finger_sf"/>
</dbReference>
<dbReference type="PROSITE" id="PS01070">
    <property type="entry name" value="NUCLEASE_NON_SPEC"/>
    <property type="match status" value="1"/>
</dbReference>
<comment type="similarity">
    <text evidence="2 10">Belongs to the DNA/RNA non-specific endonuclease family.</text>
</comment>
<feature type="compositionally biased region" description="Basic and acidic residues" evidence="11">
    <location>
        <begin position="59"/>
        <end position="77"/>
    </location>
</feature>
<protein>
    <recommendedName>
        <fullName evidence="10">Endonuclease</fullName>
        <ecNumber evidence="10">3.1.30.-</ecNumber>
    </recommendedName>
</protein>
<dbReference type="InterPro" id="IPR044929">
    <property type="entry name" value="DNA/RNA_non-sp_Endonuclease_sf"/>
</dbReference>
<evidence type="ECO:0000256" key="6">
    <source>
        <dbReference type="ARBA" id="ARBA00022801"/>
    </source>
</evidence>
<dbReference type="PANTHER" id="PTHR13966:SF5">
    <property type="entry name" value="ENDONUCLEASE G, MITOCHONDRIAL"/>
    <property type="match status" value="1"/>
</dbReference>
<dbReference type="EC" id="3.1.30.-" evidence="10"/>
<dbReference type="EMBL" id="FOXH01000017">
    <property type="protein sequence ID" value="SFQ39679.1"/>
    <property type="molecule type" value="Genomic_DNA"/>
</dbReference>
<evidence type="ECO:0000256" key="11">
    <source>
        <dbReference type="SAM" id="MobiDB-lite"/>
    </source>
</evidence>
<feature type="binding site" evidence="9">
    <location>
        <position position="212"/>
    </location>
    <ligand>
        <name>Mg(2+)</name>
        <dbReference type="ChEBI" id="CHEBI:18420"/>
        <note>catalytic</note>
    </ligand>
</feature>
<evidence type="ECO:0000256" key="5">
    <source>
        <dbReference type="ARBA" id="ARBA00022759"/>
    </source>
</evidence>
<feature type="region of interest" description="Disordered" evidence="11">
    <location>
        <begin position="47"/>
        <end position="77"/>
    </location>
</feature>
<evidence type="ECO:0000259" key="12">
    <source>
        <dbReference type="SMART" id="SM00477"/>
    </source>
</evidence>
<evidence type="ECO:0000256" key="9">
    <source>
        <dbReference type="PIRSR" id="PIRSR640255-2"/>
    </source>
</evidence>
<dbReference type="InterPro" id="IPR040255">
    <property type="entry name" value="Non-specific_endonuclease"/>
</dbReference>
<evidence type="ECO:0000259" key="13">
    <source>
        <dbReference type="SMART" id="SM00892"/>
    </source>
</evidence>
<dbReference type="InterPro" id="IPR020821">
    <property type="entry name" value="ENPP1-3/EXOG-like_nuc-like"/>
</dbReference>
<dbReference type="SMART" id="SM00477">
    <property type="entry name" value="NUC"/>
    <property type="match status" value="1"/>
</dbReference>
<keyword evidence="15" id="KW-1185">Reference proteome</keyword>
<gene>
    <name evidence="14" type="ORF">SAMN04515674_11741</name>
</gene>
<feature type="domain" description="ENPP1-3/EXOG-like endonuclease/phosphodiesterase" evidence="12">
    <location>
        <begin position="120"/>
        <end position="311"/>
    </location>
</feature>
<dbReference type="SMART" id="SM00892">
    <property type="entry name" value="Endonuclease_NS"/>
    <property type="match status" value="1"/>
</dbReference>
<evidence type="ECO:0000256" key="7">
    <source>
        <dbReference type="ARBA" id="ARBA00022842"/>
    </source>
</evidence>
<dbReference type="InterPro" id="IPR018524">
    <property type="entry name" value="DNA/RNA_endonuclease_AS"/>
</dbReference>
<dbReference type="Pfam" id="PF01223">
    <property type="entry name" value="Endonuclease_NS"/>
    <property type="match status" value="1"/>
</dbReference>
<dbReference type="PANTHER" id="PTHR13966">
    <property type="entry name" value="ENDONUCLEASE RELATED"/>
    <property type="match status" value="1"/>
</dbReference>
<dbReference type="GO" id="GO:0004519">
    <property type="term" value="F:endonuclease activity"/>
    <property type="evidence" value="ECO:0007669"/>
    <property type="project" value="UniProtKB-UniRule"/>
</dbReference>
<dbReference type="Gene3D" id="3.40.570.10">
    <property type="entry name" value="Extracellular Endonuclease, subunit A"/>
    <property type="match status" value="1"/>
</dbReference>
<accession>A0A1I5Y664</accession>
<comment type="cofactor">
    <cofactor evidence="1 10">
        <name>Mg(2+)</name>
        <dbReference type="ChEBI" id="CHEBI:18420"/>
    </cofactor>
</comment>
<name>A0A1I5Y664_9BACT</name>
<keyword evidence="4 9" id="KW-0479">Metal-binding</keyword>
<evidence type="ECO:0000256" key="3">
    <source>
        <dbReference type="ARBA" id="ARBA00022722"/>
    </source>
</evidence>
<evidence type="ECO:0000256" key="1">
    <source>
        <dbReference type="ARBA" id="ARBA00001946"/>
    </source>
</evidence>
<dbReference type="GO" id="GO:0016787">
    <property type="term" value="F:hydrolase activity"/>
    <property type="evidence" value="ECO:0007669"/>
    <property type="project" value="UniProtKB-KW"/>
</dbReference>
<proteinExistence type="inferred from homology"/>
<dbReference type="AlphaFoldDB" id="A0A1I5Y664"/>
<keyword evidence="7" id="KW-0460">Magnesium</keyword>
<dbReference type="OrthoDB" id="9811262at2"/>
<feature type="domain" description="DNA/RNA non-specific endonuclease/pyrophosphatase/phosphodiesterase" evidence="13">
    <location>
        <begin position="119"/>
        <end position="311"/>
    </location>
</feature>
<sequence>MSKIKFLIFLIFLGIFLYYLGKSNPLNSFKKDVSKIFNHKKSNNAEPWTRAGRGDTIAVDDKTRTEESVATDEKGNKEESSLFDIFKSKDKDEPGEVASDDNSLEQFIPVSSTNKEIVRHKAYILNYCEEYEQASWVLHKLVKEAAFGRELRSNEFMPDPLVESGSAIPQDYSRSGYDRGHLCPAGDFRHDKVLQDETFYMSNMSPQVPDFNRGIWSDIENKIRSWVKRRQNLIVVTGPVLKQGLPSIGRRNQVAVPEQYYKIVYDPAKEQAIAFLIANQPSFELIKSFTVSIDEIEKLTKIDFFAKLPDSLEKKIETQNNTDDWF</sequence>
<keyword evidence="6 10" id="KW-0378">Hydrolase</keyword>
<dbReference type="Proteomes" id="UP000199306">
    <property type="component" value="Unassembled WGS sequence"/>
</dbReference>
<dbReference type="GO" id="GO:0003676">
    <property type="term" value="F:nucleic acid binding"/>
    <property type="evidence" value="ECO:0007669"/>
    <property type="project" value="InterPro"/>
</dbReference>
<dbReference type="CDD" id="cd00091">
    <property type="entry name" value="NUC"/>
    <property type="match status" value="1"/>
</dbReference>